<dbReference type="EMBL" id="CAGKOT010000042">
    <property type="protein sequence ID" value="CAB5380218.1"/>
    <property type="molecule type" value="Genomic_DNA"/>
</dbReference>
<feature type="compositionally biased region" description="Basic and acidic residues" evidence="1">
    <location>
        <begin position="80"/>
        <end position="96"/>
    </location>
</feature>
<accession>A0A916EGA9</accession>
<comment type="caution">
    <text evidence="2">The sequence shown here is derived from an EMBL/GenBank/DDBJ whole genome shotgun (WGS) entry which is preliminary data.</text>
</comment>
<reference evidence="2" key="1">
    <citation type="submission" date="2020-05" db="EMBL/GenBank/DDBJ databases">
        <authorList>
            <person name="Rincon C."/>
            <person name="Sanders R I."/>
            <person name="Robbins C."/>
            <person name="Chaturvedi A."/>
        </authorList>
    </citation>
    <scope>NUCLEOTIDE SEQUENCE</scope>
    <source>
        <strain evidence="2">CHB12</strain>
    </source>
</reference>
<dbReference type="AlphaFoldDB" id="A0A916EGA9"/>
<feature type="region of interest" description="Disordered" evidence="1">
    <location>
        <begin position="75"/>
        <end position="105"/>
    </location>
</feature>
<feature type="region of interest" description="Disordered" evidence="1">
    <location>
        <begin position="1"/>
        <end position="25"/>
    </location>
</feature>
<proteinExistence type="predicted"/>
<name>A0A916EGA9_9GLOM</name>
<gene>
    <name evidence="2" type="ORF">CHRIB12_LOCUS16976</name>
</gene>
<evidence type="ECO:0000256" key="1">
    <source>
        <dbReference type="SAM" id="MobiDB-lite"/>
    </source>
</evidence>
<evidence type="ECO:0000313" key="2">
    <source>
        <dbReference type="EMBL" id="CAB5380218.1"/>
    </source>
</evidence>
<protein>
    <submittedName>
        <fullName evidence="2">Uncharacterized protein</fullName>
    </submittedName>
</protein>
<evidence type="ECO:0000313" key="3">
    <source>
        <dbReference type="Proteomes" id="UP000684084"/>
    </source>
</evidence>
<sequence>MARLHLNLNRGHLSTKSCDQEYKQHPRYMNRRQQLKVFGYKSNHYKGNKSGIFAEVAEKGQRNLRKGFNRGHIFQQFQSREQETNEKKTSNREQLRKWNVPHFKK</sequence>
<dbReference type="OrthoDB" id="10292405at2759"/>
<dbReference type="Proteomes" id="UP000684084">
    <property type="component" value="Unassembled WGS sequence"/>
</dbReference>
<organism evidence="2 3">
    <name type="scientific">Rhizophagus irregularis</name>
    <dbReference type="NCBI Taxonomy" id="588596"/>
    <lineage>
        <taxon>Eukaryota</taxon>
        <taxon>Fungi</taxon>
        <taxon>Fungi incertae sedis</taxon>
        <taxon>Mucoromycota</taxon>
        <taxon>Glomeromycotina</taxon>
        <taxon>Glomeromycetes</taxon>
        <taxon>Glomerales</taxon>
        <taxon>Glomeraceae</taxon>
        <taxon>Rhizophagus</taxon>
    </lineage>
</organism>